<feature type="compositionally biased region" description="Basic and acidic residues" evidence="1">
    <location>
        <begin position="37"/>
        <end position="49"/>
    </location>
</feature>
<organism evidence="2 3">
    <name type="scientific">Paraburkholderia aspalathi</name>
    <dbReference type="NCBI Taxonomy" id="1324617"/>
    <lineage>
        <taxon>Bacteria</taxon>
        <taxon>Pseudomonadati</taxon>
        <taxon>Pseudomonadota</taxon>
        <taxon>Betaproteobacteria</taxon>
        <taxon>Burkholderiales</taxon>
        <taxon>Burkholderiaceae</taxon>
        <taxon>Paraburkholderia</taxon>
    </lineage>
</organism>
<evidence type="ECO:0000313" key="3">
    <source>
        <dbReference type="Proteomes" id="UP000198844"/>
    </source>
</evidence>
<dbReference type="EMBL" id="FPBH01000004">
    <property type="protein sequence ID" value="SFT85307.1"/>
    <property type="molecule type" value="Genomic_DNA"/>
</dbReference>
<feature type="region of interest" description="Disordered" evidence="1">
    <location>
        <begin position="21"/>
        <end position="49"/>
    </location>
</feature>
<name>A0A1I7BDS1_9BURK</name>
<accession>A0A1I7BDS1</accession>
<dbReference type="Proteomes" id="UP000198844">
    <property type="component" value="Unassembled WGS sequence"/>
</dbReference>
<reference evidence="2 3" key="1">
    <citation type="submission" date="2016-10" db="EMBL/GenBank/DDBJ databases">
        <authorList>
            <person name="de Groot N.N."/>
        </authorList>
    </citation>
    <scope>NUCLEOTIDE SEQUENCE [LARGE SCALE GENOMIC DNA]</scope>
    <source>
        <strain evidence="2 3">LMG 27731</strain>
    </source>
</reference>
<protein>
    <submittedName>
        <fullName evidence="2">Uncharacterized protein</fullName>
    </submittedName>
</protein>
<proteinExistence type="predicted"/>
<dbReference type="AlphaFoldDB" id="A0A1I7BDS1"/>
<gene>
    <name evidence="2" type="ORF">SAMN05192563_1004383</name>
</gene>
<sequence>MDTQVDYAAGMPLAILDEVPAIDPATPSPGMVSASEHQVDDTDNRYLKH</sequence>
<dbReference type="RefSeq" id="WP_167378353.1">
    <property type="nucleotide sequence ID" value="NZ_FPBH01000004.1"/>
</dbReference>
<evidence type="ECO:0000313" key="2">
    <source>
        <dbReference type="EMBL" id="SFT85307.1"/>
    </source>
</evidence>
<evidence type="ECO:0000256" key="1">
    <source>
        <dbReference type="SAM" id="MobiDB-lite"/>
    </source>
</evidence>